<evidence type="ECO:0000313" key="5">
    <source>
        <dbReference type="Proteomes" id="UP001500266"/>
    </source>
</evidence>
<dbReference type="Gene3D" id="1.10.630.10">
    <property type="entry name" value="Cytochrome P450"/>
    <property type="match status" value="1"/>
</dbReference>
<sequence length="428" mass="47703">MTTPAPAPVPAPGPARDPASNPASNPAHTAEDFDVTADWHVADPYPFLRRLRREQPVFWSDHLRMWVLTRYDDVRGAYRDHTRFSSVGSLTLSRTLTDEVKEMLGEHRSFLDDFAANLDPPRHTTIRRAISRAFTPRAVERLGDAFRTQVDAAVDAVLPAGRADFVADLAHPPSARLAAAFIGVPPEDGQRVKRWVRSWFQLFLSPQPPDRQRELARDFLGYLDYLDRLVAERRAEPRDDFVSLLAGLVPHVLSHREVVETISALLLGGNDTVPNGLSNALYRLLRERRGWEALLDDPSLIPGMVEETLRIDGASLGSFRTAAADVTLHGVTIPAGAQVLLHADSAGHDETVFPDPERFDIRRANARDHLVFGYGVHHCVGAALSRLTMRIAFERLTARLPGLRLPPQRVAYHRSLVGRGLTALQVEW</sequence>
<dbReference type="PANTHER" id="PTHR46696:SF6">
    <property type="entry name" value="P450, PUTATIVE (EUROFUNG)-RELATED"/>
    <property type="match status" value="1"/>
</dbReference>
<dbReference type="Proteomes" id="UP001500266">
    <property type="component" value="Unassembled WGS sequence"/>
</dbReference>
<keyword evidence="2" id="KW-0479">Metal-binding</keyword>
<feature type="region of interest" description="Disordered" evidence="3">
    <location>
        <begin position="1"/>
        <end position="31"/>
    </location>
</feature>
<accession>A0ABP7ZFE0</accession>
<dbReference type="EMBL" id="BAABDO010000130">
    <property type="protein sequence ID" value="GAA4155279.1"/>
    <property type="molecule type" value="Genomic_DNA"/>
</dbReference>
<keyword evidence="5" id="KW-1185">Reference proteome</keyword>
<dbReference type="InterPro" id="IPR036396">
    <property type="entry name" value="Cyt_P450_sf"/>
</dbReference>
<dbReference type="PRINTS" id="PR00359">
    <property type="entry name" value="BP450"/>
</dbReference>
<organism evidence="4 5">
    <name type="scientific">Actinomadura keratinilytica</name>
    <dbReference type="NCBI Taxonomy" id="547461"/>
    <lineage>
        <taxon>Bacteria</taxon>
        <taxon>Bacillati</taxon>
        <taxon>Actinomycetota</taxon>
        <taxon>Actinomycetes</taxon>
        <taxon>Streptosporangiales</taxon>
        <taxon>Thermomonosporaceae</taxon>
        <taxon>Actinomadura</taxon>
    </lineage>
</organism>
<keyword evidence="2" id="KW-0408">Iron</keyword>
<comment type="similarity">
    <text evidence="1 2">Belongs to the cytochrome P450 family.</text>
</comment>
<dbReference type="InterPro" id="IPR017972">
    <property type="entry name" value="Cyt_P450_CS"/>
</dbReference>
<evidence type="ECO:0000313" key="4">
    <source>
        <dbReference type="EMBL" id="GAA4155279.1"/>
    </source>
</evidence>
<feature type="compositionally biased region" description="Pro residues" evidence="3">
    <location>
        <begin position="1"/>
        <end position="15"/>
    </location>
</feature>
<evidence type="ECO:0000256" key="2">
    <source>
        <dbReference type="RuleBase" id="RU000461"/>
    </source>
</evidence>
<dbReference type="Pfam" id="PF00067">
    <property type="entry name" value="p450"/>
    <property type="match status" value="1"/>
</dbReference>
<evidence type="ECO:0008006" key="6">
    <source>
        <dbReference type="Google" id="ProtNLM"/>
    </source>
</evidence>
<dbReference type="PROSITE" id="PS00086">
    <property type="entry name" value="CYTOCHROME_P450"/>
    <property type="match status" value="1"/>
</dbReference>
<keyword evidence="2" id="KW-0560">Oxidoreductase</keyword>
<name>A0ABP7ZFE0_9ACTN</name>
<dbReference type="SUPFAM" id="SSF48264">
    <property type="entry name" value="Cytochrome P450"/>
    <property type="match status" value="1"/>
</dbReference>
<dbReference type="InterPro" id="IPR002397">
    <property type="entry name" value="Cyt_P450_B"/>
</dbReference>
<keyword evidence="2" id="KW-0503">Monooxygenase</keyword>
<dbReference type="InterPro" id="IPR001128">
    <property type="entry name" value="Cyt_P450"/>
</dbReference>
<dbReference type="RefSeq" id="WP_345024633.1">
    <property type="nucleotide sequence ID" value="NZ_BAABDO010000130.1"/>
</dbReference>
<evidence type="ECO:0000256" key="3">
    <source>
        <dbReference type="SAM" id="MobiDB-lite"/>
    </source>
</evidence>
<comment type="caution">
    <text evidence="4">The sequence shown here is derived from an EMBL/GenBank/DDBJ whole genome shotgun (WGS) entry which is preliminary data.</text>
</comment>
<protein>
    <recommendedName>
        <fullName evidence="6">Cytochrome P450</fullName>
    </recommendedName>
</protein>
<dbReference type="CDD" id="cd11078">
    <property type="entry name" value="CYP130-like"/>
    <property type="match status" value="1"/>
</dbReference>
<proteinExistence type="inferred from homology"/>
<evidence type="ECO:0000256" key="1">
    <source>
        <dbReference type="ARBA" id="ARBA00010617"/>
    </source>
</evidence>
<reference evidence="5" key="1">
    <citation type="journal article" date="2019" name="Int. J. Syst. Evol. Microbiol.">
        <title>The Global Catalogue of Microorganisms (GCM) 10K type strain sequencing project: providing services to taxonomists for standard genome sequencing and annotation.</title>
        <authorList>
            <consortium name="The Broad Institute Genomics Platform"/>
            <consortium name="The Broad Institute Genome Sequencing Center for Infectious Disease"/>
            <person name="Wu L."/>
            <person name="Ma J."/>
        </authorList>
    </citation>
    <scope>NUCLEOTIDE SEQUENCE [LARGE SCALE GENOMIC DNA]</scope>
    <source>
        <strain evidence="5">JCM 17316</strain>
    </source>
</reference>
<keyword evidence="2" id="KW-0349">Heme</keyword>
<gene>
    <name evidence="4" type="ORF">GCM10022416_55660</name>
</gene>
<dbReference type="PANTHER" id="PTHR46696">
    <property type="entry name" value="P450, PUTATIVE (EUROFUNG)-RELATED"/>
    <property type="match status" value="1"/>
</dbReference>